<feature type="coiled-coil region" evidence="7">
    <location>
        <begin position="45"/>
        <end position="72"/>
    </location>
</feature>
<evidence type="ECO:0000313" key="9">
    <source>
        <dbReference type="Proteomes" id="UP000007394"/>
    </source>
</evidence>
<dbReference type="NCBIfam" id="TIGR01280">
    <property type="entry name" value="xseB"/>
    <property type="match status" value="1"/>
</dbReference>
<proteinExistence type="inferred from homology"/>
<comment type="function">
    <text evidence="6">Bidirectionally degrades single-stranded DNA into large acid-insoluble oligonucleotides, which are then degraded further into small acid-soluble oligonucleotides.</text>
</comment>
<dbReference type="Pfam" id="PF02609">
    <property type="entry name" value="Exonuc_VII_S"/>
    <property type="match status" value="1"/>
</dbReference>
<accession>I0ALI3</accession>
<keyword evidence="9" id="KW-1185">Reference proteome</keyword>
<evidence type="ECO:0000256" key="1">
    <source>
        <dbReference type="ARBA" id="ARBA00009998"/>
    </source>
</evidence>
<keyword evidence="2 6" id="KW-0963">Cytoplasm</keyword>
<evidence type="ECO:0000256" key="7">
    <source>
        <dbReference type="SAM" id="Coils"/>
    </source>
</evidence>
<dbReference type="GO" id="GO:0005829">
    <property type="term" value="C:cytosol"/>
    <property type="evidence" value="ECO:0007669"/>
    <property type="project" value="TreeGrafter"/>
</dbReference>
<dbReference type="GO" id="GO:0006308">
    <property type="term" value="P:DNA catabolic process"/>
    <property type="evidence" value="ECO:0007669"/>
    <property type="project" value="UniProtKB-UniRule"/>
</dbReference>
<dbReference type="Proteomes" id="UP000007394">
    <property type="component" value="Chromosome"/>
</dbReference>
<protein>
    <recommendedName>
        <fullName evidence="6">Exodeoxyribonuclease 7 small subunit</fullName>
        <ecNumber evidence="6">3.1.11.6</ecNumber>
    </recommendedName>
    <alternativeName>
        <fullName evidence="6">Exodeoxyribonuclease VII small subunit</fullName>
        <shortName evidence="6">Exonuclease VII small subunit</shortName>
    </alternativeName>
</protein>
<keyword evidence="7" id="KW-0175">Coiled coil</keyword>
<comment type="subcellular location">
    <subcellularLocation>
        <location evidence="6">Cytoplasm</location>
    </subcellularLocation>
</comment>
<dbReference type="HOGENOM" id="CLU_145918_3_2_10"/>
<dbReference type="HAMAP" id="MF_00337">
    <property type="entry name" value="Exonuc_7_S"/>
    <property type="match status" value="1"/>
</dbReference>
<dbReference type="InterPro" id="IPR037004">
    <property type="entry name" value="Exonuc_VII_ssu_sf"/>
</dbReference>
<keyword evidence="3 6" id="KW-0540">Nuclease</keyword>
<evidence type="ECO:0000313" key="8">
    <source>
        <dbReference type="EMBL" id="AFH49840.1"/>
    </source>
</evidence>
<sequence length="77" mass="8793">MTKVKSTKSFEEKLKRLEQISELLESGDVQLEESISLFEEGIKLSKECLAILENAELKITKLKKEVSNKSNYEGDDE</sequence>
<comment type="similarity">
    <text evidence="1 6">Belongs to the XseB family.</text>
</comment>
<name>I0ALI3_IGNAJ</name>
<keyword evidence="5 6" id="KW-0269">Exonuclease</keyword>
<dbReference type="RefSeq" id="WP_014560989.1">
    <property type="nucleotide sequence ID" value="NC_017464.1"/>
</dbReference>
<dbReference type="EC" id="3.1.11.6" evidence="6"/>
<dbReference type="PANTHER" id="PTHR34137:SF1">
    <property type="entry name" value="EXODEOXYRIBONUCLEASE 7 SMALL SUBUNIT"/>
    <property type="match status" value="1"/>
</dbReference>
<evidence type="ECO:0000256" key="5">
    <source>
        <dbReference type="ARBA" id="ARBA00022839"/>
    </source>
</evidence>
<dbReference type="OrthoDB" id="1525214at2"/>
<dbReference type="STRING" id="945713.IALB_2135"/>
<organism evidence="8 9">
    <name type="scientific">Ignavibacterium album (strain DSM 19864 / JCM 16511 / NBRC 101810 / Mat9-16)</name>
    <dbReference type="NCBI Taxonomy" id="945713"/>
    <lineage>
        <taxon>Bacteria</taxon>
        <taxon>Pseudomonadati</taxon>
        <taxon>Ignavibacteriota</taxon>
        <taxon>Ignavibacteria</taxon>
        <taxon>Ignavibacteriales</taxon>
        <taxon>Ignavibacteriaceae</taxon>
        <taxon>Ignavibacterium</taxon>
    </lineage>
</organism>
<dbReference type="Gene3D" id="1.10.287.1040">
    <property type="entry name" value="Exonuclease VII, small subunit"/>
    <property type="match status" value="1"/>
</dbReference>
<evidence type="ECO:0000256" key="2">
    <source>
        <dbReference type="ARBA" id="ARBA00022490"/>
    </source>
</evidence>
<dbReference type="EMBL" id="CP003418">
    <property type="protein sequence ID" value="AFH49840.1"/>
    <property type="molecule type" value="Genomic_DNA"/>
</dbReference>
<dbReference type="AlphaFoldDB" id="I0ALI3"/>
<dbReference type="PANTHER" id="PTHR34137">
    <property type="entry name" value="EXODEOXYRIBONUCLEASE 7 SMALL SUBUNIT"/>
    <property type="match status" value="1"/>
</dbReference>
<dbReference type="InterPro" id="IPR003761">
    <property type="entry name" value="Exonuc_VII_S"/>
</dbReference>
<comment type="subunit">
    <text evidence="6">Heterooligomer composed of large and small subunits.</text>
</comment>
<reference evidence="8 9" key="1">
    <citation type="journal article" date="2012" name="Front. Microbiol.">
        <title>Complete genome of Ignavibacterium album, a metabolically versatile, flagellated, facultative anaerobe from the phylum Chlorobi.</title>
        <authorList>
            <person name="Liu Z."/>
            <person name="Frigaard N.-U."/>
            <person name="Vogl K."/>
            <person name="Iino T."/>
            <person name="Ohkuma M."/>
            <person name="Overmann J."/>
            <person name="Bryant D.A."/>
        </authorList>
    </citation>
    <scope>NUCLEOTIDE SEQUENCE [LARGE SCALE GENOMIC DNA]</scope>
    <source>
        <strain evidence="9">DSM 19864 / JCM 16511 / NBRC 101810 / Mat9-16</strain>
    </source>
</reference>
<evidence type="ECO:0000256" key="3">
    <source>
        <dbReference type="ARBA" id="ARBA00022722"/>
    </source>
</evidence>
<gene>
    <name evidence="6 8" type="primary">xseB</name>
    <name evidence="8" type="ordered locus">IALB_2135</name>
</gene>
<dbReference type="GO" id="GO:0009318">
    <property type="term" value="C:exodeoxyribonuclease VII complex"/>
    <property type="evidence" value="ECO:0007669"/>
    <property type="project" value="UniProtKB-UniRule"/>
</dbReference>
<dbReference type="KEGG" id="ial:IALB_2135"/>
<dbReference type="eggNOG" id="COG1722">
    <property type="taxonomic scope" value="Bacteria"/>
</dbReference>
<keyword evidence="4 6" id="KW-0378">Hydrolase</keyword>
<dbReference type="SUPFAM" id="SSF116842">
    <property type="entry name" value="XseB-like"/>
    <property type="match status" value="1"/>
</dbReference>
<dbReference type="GO" id="GO:0008855">
    <property type="term" value="F:exodeoxyribonuclease VII activity"/>
    <property type="evidence" value="ECO:0007669"/>
    <property type="project" value="UniProtKB-UniRule"/>
</dbReference>
<comment type="catalytic activity">
    <reaction evidence="6">
        <text>Exonucleolytic cleavage in either 5'- to 3'- or 3'- to 5'-direction to yield nucleoside 5'-phosphates.</text>
        <dbReference type="EC" id="3.1.11.6"/>
    </reaction>
</comment>
<dbReference type="PIRSF" id="PIRSF006488">
    <property type="entry name" value="Exonuc_VII_S"/>
    <property type="match status" value="1"/>
</dbReference>
<evidence type="ECO:0000256" key="6">
    <source>
        <dbReference type="HAMAP-Rule" id="MF_00337"/>
    </source>
</evidence>
<evidence type="ECO:0000256" key="4">
    <source>
        <dbReference type="ARBA" id="ARBA00022801"/>
    </source>
</evidence>